<reference evidence="2 3" key="1">
    <citation type="submission" date="2018-04" db="EMBL/GenBank/DDBJ databases">
        <title>Sphingobacterium sp. M46 Genome.</title>
        <authorList>
            <person name="Cheng J."/>
            <person name="Li Y."/>
        </authorList>
    </citation>
    <scope>NUCLEOTIDE SEQUENCE [LARGE SCALE GENOMIC DNA]</scope>
    <source>
        <strain evidence="2 3">M46</strain>
    </source>
</reference>
<dbReference type="Pfam" id="PF09411">
    <property type="entry name" value="PagL"/>
    <property type="match status" value="1"/>
</dbReference>
<comment type="caution">
    <text evidence="2">The sequence shown here is derived from an EMBL/GenBank/DDBJ whole genome shotgun (WGS) entry which is preliminary data.</text>
</comment>
<dbReference type="OrthoDB" id="627554at2"/>
<dbReference type="Gene3D" id="2.40.160.20">
    <property type="match status" value="1"/>
</dbReference>
<keyword evidence="1" id="KW-0732">Signal</keyword>
<feature type="signal peptide" evidence="1">
    <location>
        <begin position="1"/>
        <end position="20"/>
    </location>
</feature>
<proteinExistence type="predicted"/>
<keyword evidence="3" id="KW-1185">Reference proteome</keyword>
<accession>A0A363NRM2</accession>
<dbReference type="InterPro" id="IPR018550">
    <property type="entry name" value="Lipid-A_deacylase-rel"/>
</dbReference>
<dbReference type="RefSeq" id="WP_108634758.1">
    <property type="nucleotide sequence ID" value="NZ_QCXX01000004.1"/>
</dbReference>
<dbReference type="Proteomes" id="UP000250831">
    <property type="component" value="Unassembled WGS sequence"/>
</dbReference>
<sequence length="398" mass="45154">MRSSILVFVIFALLSFRTNAQVTPRIENQKDTLNSRTPAKTRLIFQLEHESGGELKFNERSKETLADSYYSGLNFRVGFQTQFQDSLKSIYNEIYNYPIYGVGIYSSTFGQEHLGRPFAFYGFVAIPIKPKVNSKWNFNYRIALGLSGRFNPYNEEDNPFNLLIGSKNNVFIDLGLQANYRLSQKFQVGAGIAFHHFSNGALALPNTGINLLPLSLSVSYTPTSRPFDYRKTSVPKMEETEELHFNYAFGFKQIDREHDSQYFKSTLGAYYSRHLGYKWRLGAGMDAFYSASGNDEKIAGDKAGSFGALFSYGPAFYIDHVLNSRLYINGNVGVYLHRNKFNGESTPVYLRAGVRYKVYKDFFAGVSIKAHGGKADFIEWTTGYGFKLRKKRANPASN</sequence>
<evidence type="ECO:0000313" key="2">
    <source>
        <dbReference type="EMBL" id="PUV23408.1"/>
    </source>
</evidence>
<feature type="chain" id="PRO_5016916227" evidence="1">
    <location>
        <begin position="21"/>
        <end position="398"/>
    </location>
</feature>
<protein>
    <submittedName>
        <fullName evidence="2">Deacylase</fullName>
    </submittedName>
</protein>
<organism evidence="2 3">
    <name type="scientific">Sphingobacterium athyrii</name>
    <dbReference type="NCBI Taxonomy" id="2152717"/>
    <lineage>
        <taxon>Bacteria</taxon>
        <taxon>Pseudomonadati</taxon>
        <taxon>Bacteroidota</taxon>
        <taxon>Sphingobacteriia</taxon>
        <taxon>Sphingobacteriales</taxon>
        <taxon>Sphingobacteriaceae</taxon>
        <taxon>Sphingobacterium</taxon>
    </lineage>
</organism>
<dbReference type="AlphaFoldDB" id="A0A363NRM2"/>
<evidence type="ECO:0000256" key="1">
    <source>
        <dbReference type="SAM" id="SignalP"/>
    </source>
</evidence>
<name>A0A363NRM2_9SPHI</name>
<dbReference type="EMBL" id="QCXX01000004">
    <property type="protein sequence ID" value="PUV23408.1"/>
    <property type="molecule type" value="Genomic_DNA"/>
</dbReference>
<gene>
    <name evidence="2" type="ORF">DCO56_15910</name>
</gene>
<evidence type="ECO:0000313" key="3">
    <source>
        <dbReference type="Proteomes" id="UP000250831"/>
    </source>
</evidence>